<dbReference type="AlphaFoldDB" id="A0A7W6R0X5"/>
<dbReference type="PANTHER" id="PTHR30146">
    <property type="entry name" value="LACI-RELATED TRANSCRIPTIONAL REPRESSOR"/>
    <property type="match status" value="1"/>
</dbReference>
<dbReference type="InterPro" id="IPR010982">
    <property type="entry name" value="Lambda_DNA-bd_dom_sf"/>
</dbReference>
<dbReference type="InterPro" id="IPR000843">
    <property type="entry name" value="HTH_LacI"/>
</dbReference>
<evidence type="ECO:0000256" key="2">
    <source>
        <dbReference type="ARBA" id="ARBA00023125"/>
    </source>
</evidence>
<accession>A0A7W6R0X5</accession>
<dbReference type="InterPro" id="IPR028082">
    <property type="entry name" value="Peripla_BP_I"/>
</dbReference>
<dbReference type="EMBL" id="JACIFY010000003">
    <property type="protein sequence ID" value="MBB4234738.1"/>
    <property type="molecule type" value="Genomic_DNA"/>
</dbReference>
<dbReference type="CDD" id="cd01392">
    <property type="entry name" value="HTH_LacI"/>
    <property type="match status" value="1"/>
</dbReference>
<dbReference type="SUPFAM" id="SSF47413">
    <property type="entry name" value="lambda repressor-like DNA-binding domains"/>
    <property type="match status" value="1"/>
</dbReference>
<evidence type="ECO:0000313" key="5">
    <source>
        <dbReference type="EMBL" id="MBB4234738.1"/>
    </source>
</evidence>
<dbReference type="PROSITE" id="PS50932">
    <property type="entry name" value="HTH_LACI_2"/>
    <property type="match status" value="1"/>
</dbReference>
<dbReference type="SMART" id="SM00354">
    <property type="entry name" value="HTH_LACI"/>
    <property type="match status" value="1"/>
</dbReference>
<dbReference type="Proteomes" id="UP000540909">
    <property type="component" value="Unassembled WGS sequence"/>
</dbReference>
<protein>
    <submittedName>
        <fullName evidence="5">LacI family transcriptional regulator</fullName>
    </submittedName>
</protein>
<dbReference type="GO" id="GO:0000976">
    <property type="term" value="F:transcription cis-regulatory region binding"/>
    <property type="evidence" value="ECO:0007669"/>
    <property type="project" value="TreeGrafter"/>
</dbReference>
<gene>
    <name evidence="5" type="ORF">GGD57_001294</name>
</gene>
<dbReference type="SUPFAM" id="SSF53822">
    <property type="entry name" value="Periplasmic binding protein-like I"/>
    <property type="match status" value="1"/>
</dbReference>
<dbReference type="RefSeq" id="WP_184467940.1">
    <property type="nucleotide sequence ID" value="NZ_JACIFY010000003.1"/>
</dbReference>
<evidence type="ECO:0000256" key="1">
    <source>
        <dbReference type="ARBA" id="ARBA00023015"/>
    </source>
</evidence>
<name>A0A7W6R0X5_9HYPH</name>
<evidence type="ECO:0000313" key="6">
    <source>
        <dbReference type="Proteomes" id="UP000540909"/>
    </source>
</evidence>
<dbReference type="Gene3D" id="1.10.260.40">
    <property type="entry name" value="lambda repressor-like DNA-binding domains"/>
    <property type="match status" value="1"/>
</dbReference>
<dbReference type="Pfam" id="PF13377">
    <property type="entry name" value="Peripla_BP_3"/>
    <property type="match status" value="1"/>
</dbReference>
<keyword evidence="3" id="KW-0804">Transcription</keyword>
<feature type="domain" description="HTH lacI-type" evidence="4">
    <location>
        <begin position="1"/>
        <end position="55"/>
    </location>
</feature>
<dbReference type="InterPro" id="IPR046335">
    <property type="entry name" value="LacI/GalR-like_sensor"/>
</dbReference>
<dbReference type="Pfam" id="PF00356">
    <property type="entry name" value="LacI"/>
    <property type="match status" value="1"/>
</dbReference>
<evidence type="ECO:0000256" key="3">
    <source>
        <dbReference type="ARBA" id="ARBA00023163"/>
    </source>
</evidence>
<dbReference type="Gene3D" id="3.40.50.2300">
    <property type="match status" value="2"/>
</dbReference>
<proteinExistence type="predicted"/>
<dbReference type="PANTHER" id="PTHR30146:SF109">
    <property type="entry name" value="HTH-TYPE TRANSCRIPTIONAL REGULATOR GALS"/>
    <property type="match status" value="1"/>
</dbReference>
<evidence type="ECO:0000259" key="4">
    <source>
        <dbReference type="PROSITE" id="PS50932"/>
    </source>
</evidence>
<comment type="caution">
    <text evidence="5">The sequence shown here is derived from an EMBL/GenBank/DDBJ whole genome shotgun (WGS) entry which is preliminary data.</text>
</comment>
<organism evidence="5 6">
    <name type="scientific">Rhizobium esperanzae</name>
    <dbReference type="NCBI Taxonomy" id="1967781"/>
    <lineage>
        <taxon>Bacteria</taxon>
        <taxon>Pseudomonadati</taxon>
        <taxon>Pseudomonadota</taxon>
        <taxon>Alphaproteobacteria</taxon>
        <taxon>Hyphomicrobiales</taxon>
        <taxon>Rhizobiaceae</taxon>
        <taxon>Rhizobium/Agrobacterium group</taxon>
        <taxon>Rhizobium</taxon>
    </lineage>
</organism>
<dbReference type="GO" id="GO:0003700">
    <property type="term" value="F:DNA-binding transcription factor activity"/>
    <property type="evidence" value="ECO:0007669"/>
    <property type="project" value="TreeGrafter"/>
</dbReference>
<keyword evidence="2" id="KW-0238">DNA-binding</keyword>
<sequence length="328" mass="35742">MNLKELSNLLGLSQTTISRALNGYPEVAEPTRLRVMQAASAAGYRPSQHARRLAGGRADAVGLIWSPDPEQSDHGLETVLLRSLVTAGSVYGLHFVLIVSGRDGGLREARKLSLRGMIDAALLLNPQDLPVPGDWPVPIACVGRRPVLGTELLWVDIDHEQTAYAAAKFLFQIGHRRLVLVDDKSDRMQLYLAGARRALAHFGATRNASFSIELEPARRNWDAATHEQPTCFFCPNNALAREVEMHASKHRMSIGEDVSIIAYDESGKMSAEMANHSLTVCRPNIEVLARRTLEAVRSLIEPGGAASIDPLIQSELVVGLSTGAMRVC</sequence>
<reference evidence="5 6" key="1">
    <citation type="submission" date="2020-08" db="EMBL/GenBank/DDBJ databases">
        <title>Genomic Encyclopedia of Type Strains, Phase IV (KMG-V): Genome sequencing to study the core and pangenomes of soil and plant-associated prokaryotes.</title>
        <authorList>
            <person name="Whitman W."/>
        </authorList>
    </citation>
    <scope>NUCLEOTIDE SEQUENCE [LARGE SCALE GENOMIC DNA]</scope>
    <source>
        <strain evidence="5 6">SEMIA 4089</strain>
    </source>
</reference>
<keyword evidence="1" id="KW-0805">Transcription regulation</keyword>